<dbReference type="SUPFAM" id="SSF53187">
    <property type="entry name" value="Zn-dependent exopeptidases"/>
    <property type="match status" value="1"/>
</dbReference>
<evidence type="ECO:0000313" key="2">
    <source>
        <dbReference type="EMBL" id="GAA4807297.1"/>
    </source>
</evidence>
<comment type="caution">
    <text evidence="2">The sequence shown here is derived from an EMBL/GenBank/DDBJ whole genome shotgun (WGS) entry which is preliminary data.</text>
</comment>
<dbReference type="InterPro" id="IPR045175">
    <property type="entry name" value="M28_fam"/>
</dbReference>
<evidence type="ECO:0000313" key="3">
    <source>
        <dbReference type="Proteomes" id="UP001501433"/>
    </source>
</evidence>
<name>A0ABP9CA27_9FLAO</name>
<dbReference type="CDD" id="cd05660">
    <property type="entry name" value="M28_like_PA"/>
    <property type="match status" value="1"/>
</dbReference>
<dbReference type="PANTHER" id="PTHR12147:SF26">
    <property type="entry name" value="PEPTIDASE M28 DOMAIN-CONTAINING PROTEIN"/>
    <property type="match status" value="1"/>
</dbReference>
<feature type="domain" description="Peptidase M28" evidence="1">
    <location>
        <begin position="109"/>
        <end position="321"/>
    </location>
</feature>
<dbReference type="InterPro" id="IPR007484">
    <property type="entry name" value="Peptidase_M28"/>
</dbReference>
<protein>
    <submittedName>
        <fullName evidence="2">M28 family metallopeptidase</fullName>
    </submittedName>
</protein>
<dbReference type="Pfam" id="PF04389">
    <property type="entry name" value="Peptidase_M28"/>
    <property type="match status" value="1"/>
</dbReference>
<evidence type="ECO:0000259" key="1">
    <source>
        <dbReference type="Pfam" id="PF04389"/>
    </source>
</evidence>
<keyword evidence="3" id="KW-1185">Reference proteome</keyword>
<proteinExistence type="predicted"/>
<sequence>MKHPIILISFAFLLLFCKSYQKENKSEITANPETYASTITAAELKDMLYTYASDEFEGRRTGEPGQKKAVEFLKNYYESNNISSPIAEGNYFQEIPEDYFKGDTKASENVVAYIKGSVKPDEVIVISAHLDHIGVSKNGDINNGADDDGSGTVAILEIAEAFKTAEKEGNGPKRSILFLHVTGEEIGLYGSRYYTDEDPIFPLANTVADLNIDMIGRVDPKHEGKGNYLYLIGSDKLSKELHKISEDINKKYFNLEFDYTYNDDKDPNRFYYRSDHYNFAKNNIPVIFYFNGTHADYHRPSDTPDKINYEFLETRSRLIFHTAWELANREERIKLD</sequence>
<organism evidence="2 3">
    <name type="scientific">Litoribaculum gwangyangense</name>
    <dbReference type="NCBI Taxonomy" id="1130722"/>
    <lineage>
        <taxon>Bacteria</taxon>
        <taxon>Pseudomonadati</taxon>
        <taxon>Bacteroidota</taxon>
        <taxon>Flavobacteriia</taxon>
        <taxon>Flavobacteriales</taxon>
        <taxon>Flavobacteriaceae</taxon>
        <taxon>Litoribaculum</taxon>
    </lineage>
</organism>
<dbReference type="PROSITE" id="PS00018">
    <property type="entry name" value="EF_HAND_1"/>
    <property type="match status" value="1"/>
</dbReference>
<dbReference type="EMBL" id="BAABJW010000002">
    <property type="protein sequence ID" value="GAA4807297.1"/>
    <property type="molecule type" value="Genomic_DNA"/>
</dbReference>
<dbReference type="Proteomes" id="UP001501433">
    <property type="component" value="Unassembled WGS sequence"/>
</dbReference>
<dbReference type="Gene3D" id="3.40.630.10">
    <property type="entry name" value="Zn peptidases"/>
    <property type="match status" value="1"/>
</dbReference>
<dbReference type="RefSeq" id="WP_345276077.1">
    <property type="nucleotide sequence ID" value="NZ_BAABJW010000002.1"/>
</dbReference>
<dbReference type="InterPro" id="IPR018247">
    <property type="entry name" value="EF_Hand_1_Ca_BS"/>
</dbReference>
<gene>
    <name evidence="2" type="ORF">GCM10023330_12280</name>
</gene>
<reference evidence="3" key="1">
    <citation type="journal article" date="2019" name="Int. J. Syst. Evol. Microbiol.">
        <title>The Global Catalogue of Microorganisms (GCM) 10K type strain sequencing project: providing services to taxonomists for standard genome sequencing and annotation.</title>
        <authorList>
            <consortium name="The Broad Institute Genomics Platform"/>
            <consortium name="The Broad Institute Genome Sequencing Center for Infectious Disease"/>
            <person name="Wu L."/>
            <person name="Ma J."/>
        </authorList>
    </citation>
    <scope>NUCLEOTIDE SEQUENCE [LARGE SCALE GENOMIC DNA]</scope>
    <source>
        <strain evidence="3">JCM 18325</strain>
    </source>
</reference>
<accession>A0ABP9CA27</accession>
<dbReference type="PANTHER" id="PTHR12147">
    <property type="entry name" value="METALLOPEPTIDASE M28 FAMILY MEMBER"/>
    <property type="match status" value="1"/>
</dbReference>